<dbReference type="STRING" id="56723.ENSLBEP00000001622"/>
<dbReference type="InParanoid" id="A0A3Q3E368"/>
<keyword evidence="1" id="KW-0472">Membrane</keyword>
<keyword evidence="1" id="KW-0812">Transmembrane</keyword>
<dbReference type="AlphaFoldDB" id="A0A3Q3E368"/>
<keyword evidence="1" id="KW-1133">Transmembrane helix</keyword>
<feature type="transmembrane region" description="Helical" evidence="1">
    <location>
        <begin position="43"/>
        <end position="61"/>
    </location>
</feature>
<protein>
    <submittedName>
        <fullName evidence="2">Uncharacterized protein</fullName>
    </submittedName>
</protein>
<evidence type="ECO:0000313" key="2">
    <source>
        <dbReference type="Ensembl" id="ENSLBEP00000001622.1"/>
    </source>
</evidence>
<dbReference type="PANTHER" id="PTHR31025:SF27">
    <property type="entry name" value="SI:CH211-193K19.2-RELATED"/>
    <property type="match status" value="1"/>
</dbReference>
<feature type="transmembrane region" description="Helical" evidence="1">
    <location>
        <begin position="99"/>
        <end position="118"/>
    </location>
</feature>
<evidence type="ECO:0000313" key="3">
    <source>
        <dbReference type="Proteomes" id="UP000261660"/>
    </source>
</evidence>
<reference evidence="2" key="2">
    <citation type="submission" date="2025-09" db="UniProtKB">
        <authorList>
            <consortium name="Ensembl"/>
        </authorList>
    </citation>
    <scope>IDENTIFICATION</scope>
</reference>
<dbReference type="Proteomes" id="UP000261660">
    <property type="component" value="Unplaced"/>
</dbReference>
<name>A0A3Q3E368_9LABR</name>
<accession>A0A3Q3E368</accession>
<sequence>MNEDAINSAIEDTVVGIYDTSDESQDIGIVLEGVRVLRDLENVALAVAMLFGLLYALNLSYPAGLRYTFEVVQKILIDMDGGKLPNKVLALKNSISMDLHLLICTYSLLLIYRVPLCAF</sequence>
<dbReference type="GeneTree" id="ENSGT00950000182912"/>
<proteinExistence type="predicted"/>
<dbReference type="Ensembl" id="ENSLBET00000001733.1">
    <property type="protein sequence ID" value="ENSLBEP00000001622.1"/>
    <property type="gene ID" value="ENSLBEG00000001295.1"/>
</dbReference>
<organism evidence="2 3">
    <name type="scientific">Labrus bergylta</name>
    <name type="common">ballan wrasse</name>
    <dbReference type="NCBI Taxonomy" id="56723"/>
    <lineage>
        <taxon>Eukaryota</taxon>
        <taxon>Metazoa</taxon>
        <taxon>Chordata</taxon>
        <taxon>Craniata</taxon>
        <taxon>Vertebrata</taxon>
        <taxon>Euteleostomi</taxon>
        <taxon>Actinopterygii</taxon>
        <taxon>Neopterygii</taxon>
        <taxon>Teleostei</taxon>
        <taxon>Neoteleostei</taxon>
        <taxon>Acanthomorphata</taxon>
        <taxon>Eupercaria</taxon>
        <taxon>Labriformes</taxon>
        <taxon>Labridae</taxon>
        <taxon>Labrus</taxon>
    </lineage>
</organism>
<dbReference type="PANTHER" id="PTHR31025">
    <property type="entry name" value="SI:CH211-196P9.1-RELATED"/>
    <property type="match status" value="1"/>
</dbReference>
<reference evidence="2" key="1">
    <citation type="submission" date="2025-08" db="UniProtKB">
        <authorList>
            <consortium name="Ensembl"/>
        </authorList>
    </citation>
    <scope>IDENTIFICATION</scope>
</reference>
<keyword evidence="3" id="KW-1185">Reference proteome</keyword>
<evidence type="ECO:0000256" key="1">
    <source>
        <dbReference type="SAM" id="Phobius"/>
    </source>
</evidence>